<protein>
    <submittedName>
        <fullName evidence="3">Pentatricopeptide repeat-containing protein, mitochondrial</fullName>
    </submittedName>
</protein>
<dbReference type="NCBIfam" id="TIGR00756">
    <property type="entry name" value="PPR"/>
    <property type="match status" value="1"/>
</dbReference>
<comment type="caution">
    <text evidence="3">The sequence shown here is derived from an EMBL/GenBank/DDBJ whole genome shotgun (WGS) entry which is preliminary data.</text>
</comment>
<dbReference type="PANTHER" id="PTHR24015:SF548">
    <property type="entry name" value="OS08G0340900 PROTEIN"/>
    <property type="match status" value="1"/>
</dbReference>
<name>A0AAW2RXI8_SESRA</name>
<proteinExistence type="predicted"/>
<dbReference type="InterPro" id="IPR002885">
    <property type="entry name" value="PPR_rpt"/>
</dbReference>
<evidence type="ECO:0000256" key="1">
    <source>
        <dbReference type="ARBA" id="ARBA00022737"/>
    </source>
</evidence>
<reference evidence="3" key="2">
    <citation type="journal article" date="2024" name="Plant">
        <title>Genomic evolution and insights into agronomic trait innovations of Sesamum species.</title>
        <authorList>
            <person name="Miao H."/>
            <person name="Wang L."/>
            <person name="Qu L."/>
            <person name="Liu H."/>
            <person name="Sun Y."/>
            <person name="Le M."/>
            <person name="Wang Q."/>
            <person name="Wei S."/>
            <person name="Zheng Y."/>
            <person name="Lin W."/>
            <person name="Duan Y."/>
            <person name="Cao H."/>
            <person name="Xiong S."/>
            <person name="Wang X."/>
            <person name="Wei L."/>
            <person name="Li C."/>
            <person name="Ma Q."/>
            <person name="Ju M."/>
            <person name="Zhao R."/>
            <person name="Li G."/>
            <person name="Mu C."/>
            <person name="Tian Q."/>
            <person name="Mei H."/>
            <person name="Zhang T."/>
            <person name="Gao T."/>
            <person name="Zhang H."/>
        </authorList>
    </citation>
    <scope>NUCLEOTIDE SEQUENCE</scope>
    <source>
        <strain evidence="3">G02</strain>
    </source>
</reference>
<keyword evidence="1" id="KW-0677">Repeat</keyword>
<evidence type="ECO:0000313" key="3">
    <source>
        <dbReference type="EMBL" id="KAL0384883.1"/>
    </source>
</evidence>
<dbReference type="GO" id="GO:0009451">
    <property type="term" value="P:RNA modification"/>
    <property type="evidence" value="ECO:0007669"/>
    <property type="project" value="InterPro"/>
</dbReference>
<reference evidence="3" key="1">
    <citation type="submission" date="2020-06" db="EMBL/GenBank/DDBJ databases">
        <authorList>
            <person name="Li T."/>
            <person name="Hu X."/>
            <person name="Zhang T."/>
            <person name="Song X."/>
            <person name="Zhang H."/>
            <person name="Dai N."/>
            <person name="Sheng W."/>
            <person name="Hou X."/>
            <person name="Wei L."/>
        </authorList>
    </citation>
    <scope>NUCLEOTIDE SEQUENCE</scope>
    <source>
        <strain evidence="3">G02</strain>
        <tissue evidence="3">Leaf</tissue>
    </source>
</reference>
<dbReference type="InterPro" id="IPR011990">
    <property type="entry name" value="TPR-like_helical_dom_sf"/>
</dbReference>
<dbReference type="Gene3D" id="1.25.40.10">
    <property type="entry name" value="Tetratricopeptide repeat domain"/>
    <property type="match status" value="1"/>
</dbReference>
<dbReference type="FunFam" id="1.25.40.10:FF:000073">
    <property type="entry name" value="Pentatricopeptide repeat-containing protein chloroplastic"/>
    <property type="match status" value="1"/>
</dbReference>
<accession>A0AAW2RXI8</accession>
<sequence length="277" mass="31468">MGCHFASLQMRNRPQTVFRGILSTFHGVPGRCSTFSLTKNHLFYSFASRSSFSTAALRTTEKPKREFSYRRNREKILAWHESKESQSCYVQVSVNQGVERSRRLRGGSESVSETSRLKSYSEVLRNCAAEMCLNKGKVIHCRIIRSGVEPDMHLWVSLINFYAKCGALEFSYHVFEQMPLKDVVSWTALISGFVAQGYGVESVELFYEMRRKDVRANEFTFATVLKGCSMSLDLEFGKQLHGEVVKVGCLSDVYVGAALIDLYSKCVGMNTRLMFFV</sequence>
<organism evidence="3">
    <name type="scientific">Sesamum radiatum</name>
    <name type="common">Black benniseed</name>
    <dbReference type="NCBI Taxonomy" id="300843"/>
    <lineage>
        <taxon>Eukaryota</taxon>
        <taxon>Viridiplantae</taxon>
        <taxon>Streptophyta</taxon>
        <taxon>Embryophyta</taxon>
        <taxon>Tracheophyta</taxon>
        <taxon>Spermatophyta</taxon>
        <taxon>Magnoliopsida</taxon>
        <taxon>eudicotyledons</taxon>
        <taxon>Gunneridae</taxon>
        <taxon>Pentapetalae</taxon>
        <taxon>asterids</taxon>
        <taxon>lamiids</taxon>
        <taxon>Lamiales</taxon>
        <taxon>Pedaliaceae</taxon>
        <taxon>Sesamum</taxon>
    </lineage>
</organism>
<dbReference type="PROSITE" id="PS51375">
    <property type="entry name" value="PPR"/>
    <property type="match status" value="1"/>
</dbReference>
<dbReference type="EMBL" id="JACGWJ010000012">
    <property type="protein sequence ID" value="KAL0384883.1"/>
    <property type="molecule type" value="Genomic_DNA"/>
</dbReference>
<evidence type="ECO:0000256" key="2">
    <source>
        <dbReference type="PROSITE-ProRule" id="PRU00708"/>
    </source>
</evidence>
<dbReference type="Pfam" id="PF13041">
    <property type="entry name" value="PPR_2"/>
    <property type="match status" value="1"/>
</dbReference>
<dbReference type="InterPro" id="IPR046960">
    <property type="entry name" value="PPR_At4g14850-like_plant"/>
</dbReference>
<dbReference type="GO" id="GO:0003723">
    <property type="term" value="F:RNA binding"/>
    <property type="evidence" value="ECO:0007669"/>
    <property type="project" value="InterPro"/>
</dbReference>
<dbReference type="PANTHER" id="PTHR24015">
    <property type="entry name" value="OS07G0578800 PROTEIN-RELATED"/>
    <property type="match status" value="1"/>
</dbReference>
<gene>
    <name evidence="3" type="ORF">Sradi_2882600</name>
</gene>
<feature type="repeat" description="PPR" evidence="2">
    <location>
        <begin position="182"/>
        <end position="216"/>
    </location>
</feature>
<dbReference type="AlphaFoldDB" id="A0AAW2RXI8"/>